<dbReference type="Pfam" id="PF00144">
    <property type="entry name" value="Beta-lactamase"/>
    <property type="match status" value="1"/>
</dbReference>
<keyword evidence="5" id="KW-1185">Reference proteome</keyword>
<dbReference type="InterPro" id="IPR056008">
    <property type="entry name" value="DUF7586"/>
</dbReference>
<proteinExistence type="predicted"/>
<dbReference type="InterPro" id="IPR012338">
    <property type="entry name" value="Beta-lactam/transpept-like"/>
</dbReference>
<dbReference type="PANTHER" id="PTHR46825">
    <property type="entry name" value="D-ALANYL-D-ALANINE-CARBOXYPEPTIDASE/ENDOPEPTIDASE AMPH"/>
    <property type="match status" value="1"/>
</dbReference>
<protein>
    <submittedName>
        <fullName evidence="4">Beta-lactamase family protein</fullName>
    </submittedName>
</protein>
<dbReference type="Pfam" id="PF24491">
    <property type="entry name" value="DUF7586"/>
    <property type="match status" value="1"/>
</dbReference>
<accession>A0A5C4VVJ9</accession>
<dbReference type="Gene3D" id="3.40.710.10">
    <property type="entry name" value="DD-peptidase/beta-lactamase superfamily"/>
    <property type="match status" value="1"/>
</dbReference>
<sequence>MWCAPARRWTPTPSESRPLVTTYDDALASLQAAGRLPSVSAAVARGGAPVWQGCVSVLPDAAVTDASAYRIGSITKTLTAVLVLQLRDEGRLRLDDPIGRVVPETGYAAATVRELLAHTAGLQSEPAGPWWERVDGGTFDELTTGNDGTGRVAAAGEFYHYSNLGFALLGEAVARLSGASWWEVVQERLLGPLGMGATSYHPPVDHAPGRSVDHFAHTLSAEPHSDTGAMAPAGQLWSTVGDLLRWADFLATGHPDVLSAATLAEMAEPVPPAPAYGLGLRLLRVGDRALVGHTGSMPGFQASLFVDRGTRDAVVALADATTGLGPDRVPGRLLAAPDDPPAAAPAPWRPSPRPVPAAVAEVLGVWFWGNTAFGFEWVGGVLQAHDLRTGGLEERFLPEGDGFLGIEGYHRGERLHLRRRADGSVGHLECATFVWTRTPYDPRAPIPGGPADPA</sequence>
<dbReference type="InterPro" id="IPR050491">
    <property type="entry name" value="AmpC-like"/>
</dbReference>
<evidence type="ECO:0000259" key="3">
    <source>
        <dbReference type="Pfam" id="PF24491"/>
    </source>
</evidence>
<feature type="compositionally biased region" description="Pro residues" evidence="1">
    <location>
        <begin position="338"/>
        <end position="352"/>
    </location>
</feature>
<reference evidence="4 5" key="1">
    <citation type="journal article" date="2016" name="Int. J. Syst. Evol. Microbiol.">
        <title>Nocardioides albidus sp. nov., an actinobacterium isolated from garden soil.</title>
        <authorList>
            <person name="Singh H."/>
            <person name="Du J."/>
            <person name="Trinh H."/>
            <person name="Won K."/>
            <person name="Yang J.E."/>
            <person name="Yin C."/>
            <person name="Kook M."/>
            <person name="Yi T.H."/>
        </authorList>
    </citation>
    <scope>NUCLEOTIDE SEQUENCE [LARGE SCALE GENOMIC DNA]</scope>
    <source>
        <strain evidence="4 5">CCTCC AB 2015297</strain>
    </source>
</reference>
<evidence type="ECO:0000256" key="1">
    <source>
        <dbReference type="SAM" id="MobiDB-lite"/>
    </source>
</evidence>
<name>A0A5C4VVJ9_9ACTN</name>
<feature type="domain" description="Beta-lactamase-related" evidence="2">
    <location>
        <begin position="25"/>
        <end position="329"/>
    </location>
</feature>
<organism evidence="4 5">
    <name type="scientific">Nocardioides albidus</name>
    <dbReference type="NCBI Taxonomy" id="1517589"/>
    <lineage>
        <taxon>Bacteria</taxon>
        <taxon>Bacillati</taxon>
        <taxon>Actinomycetota</taxon>
        <taxon>Actinomycetes</taxon>
        <taxon>Propionibacteriales</taxon>
        <taxon>Nocardioidaceae</taxon>
        <taxon>Nocardioides</taxon>
    </lineage>
</organism>
<evidence type="ECO:0000259" key="2">
    <source>
        <dbReference type="Pfam" id="PF00144"/>
    </source>
</evidence>
<dbReference type="InterPro" id="IPR001466">
    <property type="entry name" value="Beta-lactam-related"/>
</dbReference>
<evidence type="ECO:0000313" key="4">
    <source>
        <dbReference type="EMBL" id="TNM39791.1"/>
    </source>
</evidence>
<evidence type="ECO:0000313" key="5">
    <source>
        <dbReference type="Proteomes" id="UP000313231"/>
    </source>
</evidence>
<dbReference type="Proteomes" id="UP000313231">
    <property type="component" value="Unassembled WGS sequence"/>
</dbReference>
<dbReference type="AlphaFoldDB" id="A0A5C4VVJ9"/>
<gene>
    <name evidence="4" type="ORF">FHP29_13130</name>
</gene>
<dbReference type="EMBL" id="VDMP01000024">
    <property type="protein sequence ID" value="TNM39791.1"/>
    <property type="molecule type" value="Genomic_DNA"/>
</dbReference>
<feature type="region of interest" description="Disordered" evidence="1">
    <location>
        <begin position="328"/>
        <end position="352"/>
    </location>
</feature>
<feature type="domain" description="DUF7586" evidence="3">
    <location>
        <begin position="355"/>
        <end position="437"/>
    </location>
</feature>
<dbReference type="PANTHER" id="PTHR46825:SF7">
    <property type="entry name" value="D-ALANYL-D-ALANINE CARBOXYPEPTIDASE"/>
    <property type="match status" value="1"/>
</dbReference>
<comment type="caution">
    <text evidence="4">The sequence shown here is derived from an EMBL/GenBank/DDBJ whole genome shotgun (WGS) entry which is preliminary data.</text>
</comment>
<dbReference type="SUPFAM" id="SSF56601">
    <property type="entry name" value="beta-lactamase/transpeptidase-like"/>
    <property type="match status" value="1"/>
</dbReference>